<reference evidence="1" key="1">
    <citation type="submission" date="2021-07" db="EMBL/GenBank/DDBJ databases">
        <title>A sheep in wolf's clothing: the temperate origins of bacteriophage T7.</title>
        <authorList>
            <person name="Boeckman J.X."/>
            <person name="Korn A."/>
            <person name="Yao G."/>
            <person name="Ravindran A."/>
            <person name="Gonzalez C."/>
            <person name="Gill J."/>
        </authorList>
    </citation>
    <scope>NUCLEOTIDE SEQUENCE</scope>
</reference>
<dbReference type="Gene3D" id="1.10.3420.10">
    <property type="entry name" value="putative ntp pyrophosphohydrolase like domain"/>
    <property type="match status" value="1"/>
</dbReference>
<dbReference type="SUPFAM" id="SSF101386">
    <property type="entry name" value="all-alpha NTP pyrophosphatases"/>
    <property type="match status" value="1"/>
</dbReference>
<accession>A0AAE9BM93</accession>
<evidence type="ECO:0000313" key="1">
    <source>
        <dbReference type="EMBL" id="UAJ16897.1"/>
    </source>
</evidence>
<protein>
    <submittedName>
        <fullName evidence="1">Nucleoside triphosphate pyrophosphohydrolase</fullName>
    </submittedName>
</protein>
<keyword evidence="2" id="KW-1185">Reference proteome</keyword>
<evidence type="ECO:0000313" key="2">
    <source>
        <dbReference type="Proteomes" id="UP000827424"/>
    </source>
</evidence>
<gene>
    <name evidence="1" type="ORF">CPT_ProddE_017</name>
</gene>
<organism evidence="1 2">
    <name type="scientific">Desulfovibrio phage ProddE</name>
    <dbReference type="NCBI Taxonomy" id="2866661"/>
    <lineage>
        <taxon>Viruses</taxon>
        <taxon>Duplodnaviria</taxon>
        <taxon>Heunggongvirae</taxon>
        <taxon>Uroviricota</taxon>
        <taxon>Caudoviricetes</taxon>
        <taxon>Autographivirales</taxon>
        <taxon>Autographivirales incertae sedis</taxon>
        <taxon>Proddevirus</taxon>
        <taxon>Proddevirus proddE</taxon>
    </lineage>
</organism>
<dbReference type="Proteomes" id="UP000827424">
    <property type="component" value="Segment"/>
</dbReference>
<name>A0AAE9BM93_9CAUD</name>
<dbReference type="Pfam" id="PF01503">
    <property type="entry name" value="PRA-PH"/>
    <property type="match status" value="1"/>
</dbReference>
<dbReference type="EMBL" id="MZ666938">
    <property type="protein sequence ID" value="UAJ16897.1"/>
    <property type="molecule type" value="Genomic_DNA"/>
</dbReference>
<dbReference type="InterPro" id="IPR023292">
    <property type="entry name" value="NTP_PyroPHydrolase-like_dom_sf"/>
</dbReference>
<sequence>MPDNADNLALVAQFMKAMGQPVCQDFDDMAGIDLGVELIKEELAELEEAADALRPYWLEGKDAPEDLKWNFTKELTDVAYVTYWLAARVGVDLDASFRLVHQSNMSKLGPDGKPVKRADGKVLKGPQYRPPDLSHIVKNTPVSL</sequence>
<dbReference type="InterPro" id="IPR021130">
    <property type="entry name" value="PRib-ATP_PPHydrolase-like"/>
</dbReference>
<proteinExistence type="predicted"/>